<proteinExistence type="predicted"/>
<feature type="coiled-coil region" evidence="1">
    <location>
        <begin position="48"/>
        <end position="99"/>
    </location>
</feature>
<protein>
    <submittedName>
        <fullName evidence="3">Uncharacterized protein</fullName>
    </submittedName>
</protein>
<keyword evidence="4" id="KW-1185">Reference proteome</keyword>
<keyword evidence="1" id="KW-0175">Coiled coil</keyword>
<sequence length="386" mass="44394">MLRNAYLITLVYKEFIAQYFFGVKQHMVYVYTLYACSKLPDADMQTEINSLRQCITALEAEKVKLKAEFKIKNSEISKLKKNLLRIENTNDRVAKLEQKQLQNNNTLNNNLSNFNSDAEYHEKPLKNKEIDDFLNKIHKKRIGKNSKKPKIELKISCNIKPITNEIKGPEKEDFSNRLPDSKGNPSTINAINGQTCPTGDPFLKIATKFNARFIGRKINKLFGYEYDPVTLKKIKGIGSHVNEISETVITISAHNSDNNFSDISDITDYFKEEGANESIEENSKKSKVITKADDNDDMYFYSKDEKEEEMNKEMQKELTAPIPLLHISNSSDNSKEKVWFDEDTFFNETNTSKVNTVTLDDSDDDEYNGYGVITIMMKDIKEKAFQ</sequence>
<name>A0A397T2H9_9GLOM</name>
<evidence type="ECO:0000256" key="1">
    <source>
        <dbReference type="SAM" id="Coils"/>
    </source>
</evidence>
<dbReference type="OrthoDB" id="2424739at2759"/>
<dbReference type="AlphaFoldDB" id="A0A397T2H9"/>
<accession>A0A397T2H9</accession>
<dbReference type="Proteomes" id="UP000265703">
    <property type="component" value="Unassembled WGS sequence"/>
</dbReference>
<reference evidence="3 4" key="1">
    <citation type="submission" date="2018-06" db="EMBL/GenBank/DDBJ databases">
        <title>Comparative genomics reveals the genomic features of Rhizophagus irregularis, R. cerebriforme, R. diaphanum and Gigaspora rosea, and their symbiotic lifestyle signature.</title>
        <authorList>
            <person name="Morin E."/>
            <person name="San Clemente H."/>
            <person name="Chen E.C.H."/>
            <person name="De La Providencia I."/>
            <person name="Hainaut M."/>
            <person name="Kuo A."/>
            <person name="Kohler A."/>
            <person name="Murat C."/>
            <person name="Tang N."/>
            <person name="Roy S."/>
            <person name="Loubradou J."/>
            <person name="Henrissat B."/>
            <person name="Grigoriev I.V."/>
            <person name="Corradi N."/>
            <person name="Roux C."/>
            <person name="Martin F.M."/>
        </authorList>
    </citation>
    <scope>NUCLEOTIDE SEQUENCE [LARGE SCALE GENOMIC DNA]</scope>
    <source>
        <strain evidence="3 4">DAOM 227022</strain>
    </source>
</reference>
<comment type="caution">
    <text evidence="3">The sequence shown here is derived from an EMBL/GenBank/DDBJ whole genome shotgun (WGS) entry which is preliminary data.</text>
</comment>
<evidence type="ECO:0000256" key="2">
    <source>
        <dbReference type="SAM" id="MobiDB-lite"/>
    </source>
</evidence>
<dbReference type="EMBL" id="QKYT01000121">
    <property type="protein sequence ID" value="RIA92670.1"/>
    <property type="molecule type" value="Genomic_DNA"/>
</dbReference>
<evidence type="ECO:0000313" key="4">
    <source>
        <dbReference type="Proteomes" id="UP000265703"/>
    </source>
</evidence>
<gene>
    <name evidence="3" type="ORF">C1645_820413</name>
</gene>
<organism evidence="3 4">
    <name type="scientific">Glomus cerebriforme</name>
    <dbReference type="NCBI Taxonomy" id="658196"/>
    <lineage>
        <taxon>Eukaryota</taxon>
        <taxon>Fungi</taxon>
        <taxon>Fungi incertae sedis</taxon>
        <taxon>Mucoromycota</taxon>
        <taxon>Glomeromycotina</taxon>
        <taxon>Glomeromycetes</taxon>
        <taxon>Glomerales</taxon>
        <taxon>Glomeraceae</taxon>
        <taxon>Glomus</taxon>
    </lineage>
</organism>
<evidence type="ECO:0000313" key="3">
    <source>
        <dbReference type="EMBL" id="RIA92670.1"/>
    </source>
</evidence>
<feature type="region of interest" description="Disordered" evidence="2">
    <location>
        <begin position="166"/>
        <end position="188"/>
    </location>
</feature>